<protein>
    <submittedName>
        <fullName evidence="2">Uncharacterized protein</fullName>
    </submittedName>
</protein>
<organism evidence="2 3">
    <name type="scientific">Pleurodeles waltl</name>
    <name type="common">Iberian ribbed newt</name>
    <dbReference type="NCBI Taxonomy" id="8319"/>
    <lineage>
        <taxon>Eukaryota</taxon>
        <taxon>Metazoa</taxon>
        <taxon>Chordata</taxon>
        <taxon>Craniata</taxon>
        <taxon>Vertebrata</taxon>
        <taxon>Euteleostomi</taxon>
        <taxon>Amphibia</taxon>
        <taxon>Batrachia</taxon>
        <taxon>Caudata</taxon>
        <taxon>Salamandroidea</taxon>
        <taxon>Salamandridae</taxon>
        <taxon>Pleurodelinae</taxon>
        <taxon>Pleurodeles</taxon>
    </lineage>
</organism>
<evidence type="ECO:0000313" key="3">
    <source>
        <dbReference type="Proteomes" id="UP001066276"/>
    </source>
</evidence>
<dbReference type="Proteomes" id="UP001066276">
    <property type="component" value="Chromosome 11"/>
</dbReference>
<evidence type="ECO:0000313" key="2">
    <source>
        <dbReference type="EMBL" id="KAJ1088364.1"/>
    </source>
</evidence>
<dbReference type="EMBL" id="JANPWB010000015">
    <property type="protein sequence ID" value="KAJ1088364.1"/>
    <property type="molecule type" value="Genomic_DNA"/>
</dbReference>
<evidence type="ECO:0000256" key="1">
    <source>
        <dbReference type="SAM" id="MobiDB-lite"/>
    </source>
</evidence>
<accession>A0AAV7LCU7</accession>
<feature type="region of interest" description="Disordered" evidence="1">
    <location>
        <begin position="1"/>
        <end position="76"/>
    </location>
</feature>
<comment type="caution">
    <text evidence="2">The sequence shown here is derived from an EMBL/GenBank/DDBJ whole genome shotgun (WGS) entry which is preliminary data.</text>
</comment>
<reference evidence="2" key="1">
    <citation type="journal article" date="2022" name="bioRxiv">
        <title>Sequencing and chromosome-scale assembly of the giantPleurodeles waltlgenome.</title>
        <authorList>
            <person name="Brown T."/>
            <person name="Elewa A."/>
            <person name="Iarovenko S."/>
            <person name="Subramanian E."/>
            <person name="Araus A.J."/>
            <person name="Petzold A."/>
            <person name="Susuki M."/>
            <person name="Suzuki K.-i.T."/>
            <person name="Hayashi T."/>
            <person name="Toyoda A."/>
            <person name="Oliveira C."/>
            <person name="Osipova E."/>
            <person name="Leigh N.D."/>
            <person name="Simon A."/>
            <person name="Yun M.H."/>
        </authorList>
    </citation>
    <scope>NUCLEOTIDE SEQUENCE</scope>
    <source>
        <strain evidence="2">20211129_DDA</strain>
        <tissue evidence="2">Liver</tissue>
    </source>
</reference>
<proteinExistence type="predicted"/>
<feature type="compositionally biased region" description="Basic and acidic residues" evidence="1">
    <location>
        <begin position="10"/>
        <end position="52"/>
    </location>
</feature>
<gene>
    <name evidence="2" type="ORF">NDU88_001521</name>
</gene>
<name>A0AAV7LCU7_PLEWA</name>
<keyword evidence="3" id="KW-1185">Reference proteome</keyword>
<dbReference type="AlphaFoldDB" id="A0AAV7LCU7"/>
<feature type="compositionally biased region" description="Polar residues" evidence="1">
    <location>
        <begin position="64"/>
        <end position="76"/>
    </location>
</feature>
<sequence length="76" mass="8245">MKRRGGRAGVSDERTGIDARKKTTLQRDAEQPWREAGGRRTGGETERTDRPHSGKSVAQAGVGLNQSGNRANGNWV</sequence>